<evidence type="ECO:0000256" key="3">
    <source>
        <dbReference type="ARBA" id="ARBA00022475"/>
    </source>
</evidence>
<evidence type="ECO:0000313" key="10">
    <source>
        <dbReference type="Proteomes" id="UP001596411"/>
    </source>
</evidence>
<comment type="caution">
    <text evidence="9">The sequence shown here is derived from an EMBL/GenBank/DDBJ whole genome shotgun (WGS) entry which is preliminary data.</text>
</comment>
<comment type="function">
    <text evidence="7">Part of the tripartite ATP-independent periplasmic (TRAP) transport system.</text>
</comment>
<keyword evidence="7" id="KW-0997">Cell inner membrane</keyword>
<reference evidence="10" key="1">
    <citation type="journal article" date="2019" name="Int. J. Syst. Evol. Microbiol.">
        <title>The Global Catalogue of Microorganisms (GCM) 10K type strain sequencing project: providing services to taxonomists for standard genome sequencing and annotation.</title>
        <authorList>
            <consortium name="The Broad Institute Genomics Platform"/>
            <consortium name="The Broad Institute Genome Sequencing Center for Infectious Disease"/>
            <person name="Wu L."/>
            <person name="Ma J."/>
        </authorList>
    </citation>
    <scope>NUCLEOTIDE SEQUENCE [LARGE SCALE GENOMIC DNA]</scope>
    <source>
        <strain evidence="10">CGMCC 1.13666</strain>
    </source>
</reference>
<evidence type="ECO:0000256" key="7">
    <source>
        <dbReference type="RuleBase" id="RU369079"/>
    </source>
</evidence>
<evidence type="ECO:0000259" key="8">
    <source>
        <dbReference type="Pfam" id="PF04290"/>
    </source>
</evidence>
<feature type="transmembrane region" description="Helical" evidence="7">
    <location>
        <begin position="84"/>
        <end position="108"/>
    </location>
</feature>
<comment type="similarity">
    <text evidence="7">Belongs to the TRAP transporter small permease family.</text>
</comment>
<dbReference type="RefSeq" id="WP_346064290.1">
    <property type="nucleotide sequence ID" value="NZ_BAAADR010000047.1"/>
</dbReference>
<comment type="subcellular location">
    <subcellularLocation>
        <location evidence="7">Cell inner membrane</location>
        <topology evidence="7">Multi-pass membrane protein</topology>
    </subcellularLocation>
    <subcellularLocation>
        <location evidence="1">Cell membrane</location>
        <topology evidence="1">Multi-pass membrane protein</topology>
    </subcellularLocation>
</comment>
<dbReference type="EMBL" id="JBHSZP010000039">
    <property type="protein sequence ID" value="MFC7091637.1"/>
    <property type="molecule type" value="Genomic_DNA"/>
</dbReference>
<proteinExistence type="inferred from homology"/>
<feature type="transmembrane region" description="Helical" evidence="7">
    <location>
        <begin position="39"/>
        <end position="63"/>
    </location>
</feature>
<evidence type="ECO:0000256" key="5">
    <source>
        <dbReference type="ARBA" id="ARBA00022989"/>
    </source>
</evidence>
<evidence type="ECO:0000313" key="9">
    <source>
        <dbReference type="EMBL" id="MFC7091637.1"/>
    </source>
</evidence>
<evidence type="ECO:0000256" key="2">
    <source>
        <dbReference type="ARBA" id="ARBA00022448"/>
    </source>
</evidence>
<keyword evidence="4 7" id="KW-0812">Transmembrane</keyword>
<organism evidence="9 10">
    <name type="scientific">Halomonas salifodinae</name>
    <dbReference type="NCBI Taxonomy" id="438745"/>
    <lineage>
        <taxon>Bacteria</taxon>
        <taxon>Pseudomonadati</taxon>
        <taxon>Pseudomonadota</taxon>
        <taxon>Gammaproteobacteria</taxon>
        <taxon>Oceanospirillales</taxon>
        <taxon>Halomonadaceae</taxon>
        <taxon>Halomonas</taxon>
    </lineage>
</organism>
<evidence type="ECO:0000256" key="1">
    <source>
        <dbReference type="ARBA" id="ARBA00004651"/>
    </source>
</evidence>
<gene>
    <name evidence="9" type="ORF">ACFQH5_19015</name>
</gene>
<dbReference type="InterPro" id="IPR055348">
    <property type="entry name" value="DctQ"/>
</dbReference>
<protein>
    <recommendedName>
        <fullName evidence="7">TRAP transporter small permease protein</fullName>
    </recommendedName>
</protein>
<comment type="subunit">
    <text evidence="7">The complex comprises the extracytoplasmic solute receptor protein and the two transmembrane proteins.</text>
</comment>
<name>A0ABW2F068_9GAMM</name>
<keyword evidence="6 7" id="KW-0472">Membrane</keyword>
<accession>A0ABW2F068</accession>
<feature type="domain" description="Tripartite ATP-independent periplasmic transporters DctQ component" evidence="8">
    <location>
        <begin position="24"/>
        <end position="153"/>
    </location>
</feature>
<feature type="transmembrane region" description="Helical" evidence="7">
    <location>
        <begin position="12"/>
        <end position="33"/>
    </location>
</feature>
<keyword evidence="5 7" id="KW-1133">Transmembrane helix</keyword>
<keyword evidence="2 7" id="KW-0813">Transport</keyword>
<sequence>MTAPRKNLITLALESLVVLCSICIVALMVILVASRFLGMSFIGTLEIVMLFAIWLYMLGAILASKNNTHLEVDLLALSLKGSKALAYHKIYVSLVTVIVTSLFVYWSYRMIAWGVKLPQSTPALSIPLTLPSSAILFAALACLSFALRDLYLSITSTTKS</sequence>
<dbReference type="Proteomes" id="UP001596411">
    <property type="component" value="Unassembled WGS sequence"/>
</dbReference>
<feature type="transmembrane region" description="Helical" evidence="7">
    <location>
        <begin position="128"/>
        <end position="147"/>
    </location>
</feature>
<evidence type="ECO:0000256" key="4">
    <source>
        <dbReference type="ARBA" id="ARBA00022692"/>
    </source>
</evidence>
<keyword evidence="10" id="KW-1185">Reference proteome</keyword>
<dbReference type="Pfam" id="PF04290">
    <property type="entry name" value="DctQ"/>
    <property type="match status" value="1"/>
</dbReference>
<evidence type="ECO:0000256" key="6">
    <source>
        <dbReference type="ARBA" id="ARBA00023136"/>
    </source>
</evidence>
<keyword evidence="3" id="KW-1003">Cell membrane</keyword>